<dbReference type="Proteomes" id="UP000789759">
    <property type="component" value="Unassembled WGS sequence"/>
</dbReference>
<gene>
    <name evidence="1" type="ORF">CPELLU_LOCUS15624</name>
</gene>
<evidence type="ECO:0000313" key="2">
    <source>
        <dbReference type="Proteomes" id="UP000789759"/>
    </source>
</evidence>
<proteinExistence type="predicted"/>
<dbReference type="EMBL" id="CAJVQA010020976">
    <property type="protein sequence ID" value="CAG8766665.1"/>
    <property type="molecule type" value="Genomic_DNA"/>
</dbReference>
<reference evidence="1" key="1">
    <citation type="submission" date="2021-06" db="EMBL/GenBank/DDBJ databases">
        <authorList>
            <person name="Kallberg Y."/>
            <person name="Tangrot J."/>
            <person name="Rosling A."/>
        </authorList>
    </citation>
    <scope>NUCLEOTIDE SEQUENCE</scope>
    <source>
        <strain evidence="1">FL966</strain>
    </source>
</reference>
<evidence type="ECO:0000313" key="1">
    <source>
        <dbReference type="EMBL" id="CAG8766665.1"/>
    </source>
</evidence>
<dbReference type="AlphaFoldDB" id="A0A9N9J6W0"/>
<dbReference type="OrthoDB" id="6771932at2759"/>
<organism evidence="1 2">
    <name type="scientific">Cetraspora pellucida</name>
    <dbReference type="NCBI Taxonomy" id="1433469"/>
    <lineage>
        <taxon>Eukaryota</taxon>
        <taxon>Fungi</taxon>
        <taxon>Fungi incertae sedis</taxon>
        <taxon>Mucoromycota</taxon>
        <taxon>Glomeromycotina</taxon>
        <taxon>Glomeromycetes</taxon>
        <taxon>Diversisporales</taxon>
        <taxon>Gigasporaceae</taxon>
        <taxon>Cetraspora</taxon>
    </lineage>
</organism>
<keyword evidence="2" id="KW-1185">Reference proteome</keyword>
<comment type="caution">
    <text evidence="1">The sequence shown here is derived from an EMBL/GenBank/DDBJ whole genome shotgun (WGS) entry which is preliminary data.</text>
</comment>
<sequence>MIDNAQEIAQTKLSLKEKTLKQIRDAVIEVDLINCGFVRAQCKSQWEPTQQPRFYSLIIDTHKALVIVFQEKILKTQKLLLKYARMETISGCQLAMVARKIQLLSRVFAYMKALLREFWSLLDEYDIWLNETFWVPLKVNLANKLTQVLDPSNWKLAQKVFLELE</sequence>
<accession>A0A9N9J6W0</accession>
<name>A0A9N9J6W0_9GLOM</name>
<protein>
    <submittedName>
        <fullName evidence="1">8539_t:CDS:1</fullName>
    </submittedName>
</protein>
<feature type="non-terminal residue" evidence="1">
    <location>
        <position position="165"/>
    </location>
</feature>